<feature type="transmembrane region" description="Helical" evidence="2">
    <location>
        <begin position="20"/>
        <end position="41"/>
    </location>
</feature>
<feature type="region of interest" description="Disordered" evidence="1">
    <location>
        <begin position="300"/>
        <end position="332"/>
    </location>
</feature>
<reference evidence="4" key="1">
    <citation type="submission" date="2010-08" db="EMBL/GenBank/DDBJ databases">
        <authorList>
            <consortium name="Caenorhabditis japonica Sequencing Consortium"/>
            <person name="Wilson R.K."/>
        </authorList>
    </citation>
    <scope>NUCLEOTIDE SEQUENCE [LARGE SCALE GENOMIC DNA]</scope>
    <source>
        <strain evidence="4">DF5081</strain>
    </source>
</reference>
<evidence type="ECO:0000256" key="1">
    <source>
        <dbReference type="SAM" id="MobiDB-lite"/>
    </source>
</evidence>
<reference evidence="3" key="2">
    <citation type="submission" date="2022-06" db="UniProtKB">
        <authorList>
            <consortium name="EnsemblMetazoa"/>
        </authorList>
    </citation>
    <scope>IDENTIFICATION</scope>
    <source>
        <strain evidence="3">DF5081</strain>
    </source>
</reference>
<feature type="transmembrane region" description="Helical" evidence="2">
    <location>
        <begin position="77"/>
        <end position="98"/>
    </location>
</feature>
<evidence type="ECO:0000313" key="3">
    <source>
        <dbReference type="EnsemblMetazoa" id="CJA01677b.1"/>
    </source>
</evidence>
<proteinExistence type="predicted"/>
<dbReference type="SUPFAM" id="SSF81321">
    <property type="entry name" value="Family A G protein-coupled receptor-like"/>
    <property type="match status" value="1"/>
</dbReference>
<accession>A0A8R1DGB9</accession>
<organism evidence="3 4">
    <name type="scientific">Caenorhabditis japonica</name>
    <dbReference type="NCBI Taxonomy" id="281687"/>
    <lineage>
        <taxon>Eukaryota</taxon>
        <taxon>Metazoa</taxon>
        <taxon>Ecdysozoa</taxon>
        <taxon>Nematoda</taxon>
        <taxon>Chromadorea</taxon>
        <taxon>Rhabditida</taxon>
        <taxon>Rhabditina</taxon>
        <taxon>Rhabditomorpha</taxon>
        <taxon>Rhabditoidea</taxon>
        <taxon>Rhabditidae</taxon>
        <taxon>Peloderinae</taxon>
        <taxon>Caenorhabditis</taxon>
    </lineage>
</organism>
<feature type="compositionally biased region" description="Basic and acidic residues" evidence="1">
    <location>
        <begin position="318"/>
        <end position="332"/>
    </location>
</feature>
<protein>
    <submittedName>
        <fullName evidence="3">Uncharacterized protein</fullName>
    </submittedName>
</protein>
<dbReference type="PANTHER" id="PTHR47758">
    <property type="entry name" value="SERPENTINE RECEPTOR, CLASS M-RELATED"/>
    <property type="match status" value="1"/>
</dbReference>
<keyword evidence="2" id="KW-0812">Transmembrane</keyword>
<evidence type="ECO:0000256" key="2">
    <source>
        <dbReference type="SAM" id="Phobius"/>
    </source>
</evidence>
<dbReference type="PANTHER" id="PTHR47758:SF1">
    <property type="entry name" value="SERPENTINE RECEPTOR, CLASS T"/>
    <property type="match status" value="1"/>
</dbReference>
<evidence type="ECO:0000313" key="4">
    <source>
        <dbReference type="Proteomes" id="UP000005237"/>
    </source>
</evidence>
<feature type="transmembrane region" description="Helical" evidence="2">
    <location>
        <begin position="270"/>
        <end position="287"/>
    </location>
</feature>
<dbReference type="EnsemblMetazoa" id="CJA01677b.1">
    <property type="protein sequence ID" value="CJA01677b.1"/>
    <property type="gene ID" value="WBGene00120881"/>
</dbReference>
<feature type="transmembrane region" description="Helical" evidence="2">
    <location>
        <begin position="182"/>
        <end position="209"/>
    </location>
</feature>
<dbReference type="Pfam" id="PF10326">
    <property type="entry name" value="7TM_GPCR_Str"/>
    <property type="match status" value="1"/>
</dbReference>
<feature type="transmembrane region" description="Helical" evidence="2">
    <location>
        <begin position="118"/>
        <end position="138"/>
    </location>
</feature>
<dbReference type="AlphaFoldDB" id="A0A8R1DGB9"/>
<dbReference type="InterPro" id="IPR019428">
    <property type="entry name" value="7TM_GPCR_serpentine_rcpt_Str"/>
</dbReference>
<keyword evidence="2" id="KW-1133">Transmembrane helix</keyword>
<keyword evidence="4" id="KW-1185">Reference proteome</keyword>
<dbReference type="Proteomes" id="UP000005237">
    <property type="component" value="Unassembled WGS sequence"/>
</dbReference>
<name>A0A8R1DGB9_CAEJA</name>
<keyword evidence="2" id="KW-0472">Membrane</keyword>
<sequence>MTSTIASNQLNHQDGPFDEINSYVTGIISLIGNVALIYATTRVKVYSSSFRRVQYYVCALRIAFSLVVALTSPVSTIFLILFIFFVVISCCSPTVQYLQLCHLLSDNGHKHEQFGPIISLISVLTGIPALALAAIGYLPTTQELYDSREIVYYLNGQGDSPFLIVTVRKRLNPYTGEHVADWTAGICTFYILTIMVLSIITVIVSNVYIQYQLKKKMMSPSAKSSQNQVNLILALQFSLPFLTIHVPFYVSFILPMFDMENNFLSANLPYLFSWCPAINPILVLCLVKVRKTMNRALPEYSENHDESKKRKMTFAEGRLLKSSDREEVKNRQ</sequence>
<feature type="transmembrane region" description="Helical" evidence="2">
    <location>
        <begin position="229"/>
        <end position="250"/>
    </location>
</feature>